<evidence type="ECO:0000313" key="8">
    <source>
        <dbReference type="Proteomes" id="UP000253490"/>
    </source>
</evidence>
<sequence>MKYNHIDVIGLGPGHPDYILPAGLKKIKEADVLIAGERNLEGISTSGKEVLIIRNNLKQLIEYINKNYHDKKIGVLVSGDPGYHSMLSYIKKNTQGIEVRVTPGISSFTYFFSKLSLVWQDAVLSSVHGEDTDFIKLVEENKKVFFLTDQKITPNYMANELMKKGITHKRFFIGERLSYADEKISCLSVDEAAQYPADSLCVVVIADE</sequence>
<organism evidence="7 8">
    <name type="scientific">Alkalibaculum bacchi</name>
    <dbReference type="NCBI Taxonomy" id="645887"/>
    <lineage>
        <taxon>Bacteria</taxon>
        <taxon>Bacillati</taxon>
        <taxon>Bacillota</taxon>
        <taxon>Clostridia</taxon>
        <taxon>Eubacteriales</taxon>
        <taxon>Eubacteriaceae</taxon>
        <taxon>Alkalibaculum</taxon>
    </lineage>
</organism>
<evidence type="ECO:0000313" key="7">
    <source>
        <dbReference type="EMBL" id="RBP68416.1"/>
    </source>
</evidence>
<dbReference type="EMBL" id="QNRX01000003">
    <property type="protein sequence ID" value="RBP68416.1"/>
    <property type="molecule type" value="Genomic_DNA"/>
</dbReference>
<comment type="caution">
    <text evidence="7">The sequence shown here is derived from an EMBL/GenBank/DDBJ whole genome shotgun (WGS) entry which is preliminary data.</text>
</comment>
<dbReference type="Proteomes" id="UP000253490">
    <property type="component" value="Unassembled WGS sequence"/>
</dbReference>
<comment type="pathway">
    <text evidence="1">Cofactor biosynthesis; adenosylcobalamin biosynthesis.</text>
</comment>
<evidence type="ECO:0000256" key="2">
    <source>
        <dbReference type="ARBA" id="ARBA00022573"/>
    </source>
</evidence>
<dbReference type="RefSeq" id="WP_113919842.1">
    <property type="nucleotide sequence ID" value="NZ_QNRX01000003.1"/>
</dbReference>
<keyword evidence="8" id="KW-1185">Reference proteome</keyword>
<reference evidence="7 8" key="1">
    <citation type="submission" date="2018-06" db="EMBL/GenBank/DDBJ databases">
        <title>Genomic Encyclopedia of Type Strains, Phase IV (KMG-IV): sequencing the most valuable type-strain genomes for metagenomic binning, comparative biology and taxonomic classification.</title>
        <authorList>
            <person name="Goeker M."/>
        </authorList>
    </citation>
    <scope>NUCLEOTIDE SEQUENCE [LARGE SCALE GENOMIC DNA]</scope>
    <source>
        <strain evidence="7 8">DSM 22112</strain>
    </source>
</reference>
<gene>
    <name evidence="7" type="ORF">DES36_103180</name>
</gene>
<dbReference type="OrthoDB" id="9780707at2"/>
<dbReference type="Pfam" id="PF00590">
    <property type="entry name" value="TP_methylase"/>
    <property type="match status" value="1"/>
</dbReference>
<evidence type="ECO:0000259" key="6">
    <source>
        <dbReference type="Pfam" id="PF00590"/>
    </source>
</evidence>
<dbReference type="SUPFAM" id="SSF53790">
    <property type="entry name" value="Tetrapyrrole methylase"/>
    <property type="match status" value="1"/>
</dbReference>
<dbReference type="PANTHER" id="PTHR43182:SF1">
    <property type="entry name" value="COBALT-PRECORRIN-7 C(5)-METHYLTRANSFERASE"/>
    <property type="match status" value="1"/>
</dbReference>
<keyword evidence="2" id="KW-0169">Cobalamin biosynthesis</keyword>
<feature type="domain" description="Tetrapyrrole methylase" evidence="6">
    <location>
        <begin position="8"/>
        <end position="185"/>
    </location>
</feature>
<evidence type="ECO:0000256" key="1">
    <source>
        <dbReference type="ARBA" id="ARBA00004953"/>
    </source>
</evidence>
<name>A0A366ICC3_9FIRM</name>
<dbReference type="InterPro" id="IPR012818">
    <property type="entry name" value="CbiE"/>
</dbReference>
<dbReference type="Gene3D" id="3.30.950.10">
    <property type="entry name" value="Methyltransferase, Cobalt-precorrin-4 Transmethylase, Domain 2"/>
    <property type="match status" value="1"/>
</dbReference>
<protein>
    <submittedName>
        <fullName evidence="7">Precorrin-6Y C5,15-methyltransferase (Decarboxylating)</fullName>
    </submittedName>
</protein>
<keyword evidence="3 7" id="KW-0489">Methyltransferase</keyword>
<keyword evidence="5" id="KW-0949">S-adenosyl-L-methionine</keyword>
<dbReference type="InterPro" id="IPR014776">
    <property type="entry name" value="4pyrrole_Mease_sub2"/>
</dbReference>
<dbReference type="AlphaFoldDB" id="A0A366ICC3"/>
<dbReference type="InterPro" id="IPR014777">
    <property type="entry name" value="4pyrrole_Mease_sub1"/>
</dbReference>
<dbReference type="CDD" id="cd11644">
    <property type="entry name" value="Precorrin-6Y-MT"/>
    <property type="match status" value="1"/>
</dbReference>
<dbReference type="UniPathway" id="UPA00148"/>
<dbReference type="NCBIfam" id="TIGR02467">
    <property type="entry name" value="CbiE"/>
    <property type="match status" value="1"/>
</dbReference>
<dbReference type="InterPro" id="IPR050714">
    <property type="entry name" value="Cobalamin_biosynth_MTase"/>
</dbReference>
<evidence type="ECO:0000256" key="5">
    <source>
        <dbReference type="ARBA" id="ARBA00022691"/>
    </source>
</evidence>
<keyword evidence="4 7" id="KW-0808">Transferase</keyword>
<dbReference type="PANTHER" id="PTHR43182">
    <property type="entry name" value="COBALT-PRECORRIN-6B C(15)-METHYLTRANSFERASE (DECARBOXYLATING)"/>
    <property type="match status" value="1"/>
</dbReference>
<evidence type="ECO:0000256" key="4">
    <source>
        <dbReference type="ARBA" id="ARBA00022679"/>
    </source>
</evidence>
<evidence type="ECO:0000256" key="3">
    <source>
        <dbReference type="ARBA" id="ARBA00022603"/>
    </source>
</evidence>
<proteinExistence type="predicted"/>
<dbReference type="InterPro" id="IPR000878">
    <property type="entry name" value="4pyrrol_Mease"/>
</dbReference>
<dbReference type="Gene3D" id="3.40.1010.10">
    <property type="entry name" value="Cobalt-precorrin-4 Transmethylase, Domain 1"/>
    <property type="match status" value="1"/>
</dbReference>
<dbReference type="GO" id="GO:0032259">
    <property type="term" value="P:methylation"/>
    <property type="evidence" value="ECO:0007669"/>
    <property type="project" value="UniProtKB-KW"/>
</dbReference>
<dbReference type="GO" id="GO:0008276">
    <property type="term" value="F:protein methyltransferase activity"/>
    <property type="evidence" value="ECO:0007669"/>
    <property type="project" value="InterPro"/>
</dbReference>
<accession>A0A366ICC3</accession>
<dbReference type="GO" id="GO:0009236">
    <property type="term" value="P:cobalamin biosynthetic process"/>
    <property type="evidence" value="ECO:0007669"/>
    <property type="project" value="UniProtKB-UniPathway"/>
</dbReference>
<dbReference type="InterPro" id="IPR035996">
    <property type="entry name" value="4pyrrol_Methylase_sf"/>
</dbReference>